<feature type="transmembrane region" description="Helical" evidence="7">
    <location>
        <begin position="345"/>
        <end position="365"/>
    </location>
</feature>
<evidence type="ECO:0000256" key="3">
    <source>
        <dbReference type="ARBA" id="ARBA00022475"/>
    </source>
</evidence>
<dbReference type="Gene3D" id="1.20.1250.20">
    <property type="entry name" value="MFS general substrate transporter like domains"/>
    <property type="match status" value="1"/>
</dbReference>
<dbReference type="STRING" id="1179773.BN6_21400"/>
<dbReference type="EMBL" id="HE804045">
    <property type="protein sequence ID" value="CCH29462.1"/>
    <property type="molecule type" value="Genomic_DNA"/>
</dbReference>
<dbReference type="HOGENOM" id="CLU_000960_28_0_11"/>
<dbReference type="RefSeq" id="WP_015099574.1">
    <property type="nucleotide sequence ID" value="NC_019673.1"/>
</dbReference>
<dbReference type="NCBIfam" id="TIGR00711">
    <property type="entry name" value="efflux_EmrB"/>
    <property type="match status" value="1"/>
</dbReference>
<dbReference type="eggNOG" id="COG0477">
    <property type="taxonomic scope" value="Bacteria"/>
</dbReference>
<feature type="transmembrane region" description="Helical" evidence="7">
    <location>
        <begin position="114"/>
        <end position="135"/>
    </location>
</feature>
<name>K0JVD7_SACES</name>
<dbReference type="GO" id="GO:0005886">
    <property type="term" value="C:plasma membrane"/>
    <property type="evidence" value="ECO:0007669"/>
    <property type="project" value="UniProtKB-SubCell"/>
</dbReference>
<dbReference type="BioCyc" id="SESP1179773:BN6_RS10445-MONOMER"/>
<sequence>MGTHRPPATEGDSDRLTPELWWLSAIMAFGGFASLLDATIINVAVGPLAAVFAADLDTVQWTITGYLLAITASLPLSGWATARFGAKQTVIFSQIVFLVGSVLSGLAWSATSLIVFRVIQGIGGGLAVPVGQALLAQAAGPRRLGKLMAIVSIPALFAPVLGPSLGGVLIDYLDWRWIFFINVPFCLVTIALVLAKVRNVVQPSRTAKLDALGLLLLMPGLVGLIYGLAEAGSAGGFDSATTLVSLVAGVVLLVVFTVRALRKRQNPLLDLSLFRVRDFKNGTAAGVLLSMAMYGVLIPLPLYFQLVQGTSVLESALLLLPQSIGYLIAVATMNRFASVLGVRNLSLVGVVFVIAGTVPFALITADPNQVLLGAALVVRGMGLGLSMTLTMTIAYSSVSKEVVPNATSAFNVFQRVGASLGTAVLAVVLQNQVAGLLPAGTTTLQQVEPGGDVAHGLASAFGAPFWWALAFTVVALLPVFFLPGRQSPATAPVRAPAPARAD</sequence>
<dbReference type="PROSITE" id="PS50850">
    <property type="entry name" value="MFS"/>
    <property type="match status" value="1"/>
</dbReference>
<gene>
    <name evidence="9" type="ordered locus">BN6_21400</name>
</gene>
<dbReference type="InterPro" id="IPR004638">
    <property type="entry name" value="EmrB-like"/>
</dbReference>
<evidence type="ECO:0000256" key="4">
    <source>
        <dbReference type="ARBA" id="ARBA00022692"/>
    </source>
</evidence>
<comment type="subcellular location">
    <subcellularLocation>
        <location evidence="1">Cell membrane</location>
        <topology evidence="1">Multi-pass membrane protein</topology>
    </subcellularLocation>
</comment>
<accession>K0JVD7</accession>
<feature type="transmembrane region" description="Helical" evidence="7">
    <location>
        <begin position="176"/>
        <end position="197"/>
    </location>
</feature>
<feature type="transmembrane region" description="Helical" evidence="7">
    <location>
        <begin position="457"/>
        <end position="482"/>
    </location>
</feature>
<dbReference type="Proteomes" id="UP000006281">
    <property type="component" value="Chromosome"/>
</dbReference>
<evidence type="ECO:0000259" key="8">
    <source>
        <dbReference type="PROSITE" id="PS50850"/>
    </source>
</evidence>
<proteinExistence type="predicted"/>
<feature type="transmembrane region" description="Helical" evidence="7">
    <location>
        <begin position="241"/>
        <end position="261"/>
    </location>
</feature>
<evidence type="ECO:0000313" key="10">
    <source>
        <dbReference type="Proteomes" id="UP000006281"/>
    </source>
</evidence>
<feature type="domain" description="Major facilitator superfamily (MFS) profile" evidence="8">
    <location>
        <begin position="23"/>
        <end position="487"/>
    </location>
</feature>
<keyword evidence="5 7" id="KW-1133">Transmembrane helix</keyword>
<feature type="transmembrane region" description="Helical" evidence="7">
    <location>
        <begin position="89"/>
        <end position="108"/>
    </location>
</feature>
<reference evidence="9 10" key="1">
    <citation type="journal article" date="2012" name="BMC Genomics">
        <title>Complete genome sequence of Saccharothrix espanaensis DSM 44229T and comparison to the other completely sequenced Pseudonocardiaceae.</title>
        <authorList>
            <person name="Strobel T."/>
            <person name="Al-Dilaimi A."/>
            <person name="Blom J."/>
            <person name="Gessner A."/>
            <person name="Kalinowski J."/>
            <person name="Luzhetska M."/>
            <person name="Puhler A."/>
            <person name="Szczepanowski R."/>
            <person name="Bechthold A."/>
            <person name="Ruckert C."/>
        </authorList>
    </citation>
    <scope>NUCLEOTIDE SEQUENCE [LARGE SCALE GENOMIC DNA]</scope>
    <source>
        <strain evidence="10">ATCC 51144 / DSM 44229 / JCM 9112 / NBRC 15066 / NRRL 15764</strain>
    </source>
</reference>
<keyword evidence="2" id="KW-0813">Transport</keyword>
<dbReference type="PATRIC" id="fig|1179773.3.peg.2136"/>
<dbReference type="InterPro" id="IPR036259">
    <property type="entry name" value="MFS_trans_sf"/>
</dbReference>
<keyword evidence="4 7" id="KW-0812">Transmembrane</keyword>
<dbReference type="SUPFAM" id="SSF103473">
    <property type="entry name" value="MFS general substrate transporter"/>
    <property type="match status" value="1"/>
</dbReference>
<protein>
    <submittedName>
        <fullName evidence="9">Membrane protein</fullName>
    </submittedName>
</protein>
<evidence type="ECO:0000256" key="2">
    <source>
        <dbReference type="ARBA" id="ARBA00022448"/>
    </source>
</evidence>
<organism evidence="9 10">
    <name type="scientific">Saccharothrix espanaensis (strain ATCC 51144 / DSM 44229 / JCM 9112 / NBRC 15066 / NRRL 15764)</name>
    <dbReference type="NCBI Taxonomy" id="1179773"/>
    <lineage>
        <taxon>Bacteria</taxon>
        <taxon>Bacillati</taxon>
        <taxon>Actinomycetota</taxon>
        <taxon>Actinomycetes</taxon>
        <taxon>Pseudonocardiales</taxon>
        <taxon>Pseudonocardiaceae</taxon>
        <taxon>Saccharothrix</taxon>
    </lineage>
</organism>
<dbReference type="CDD" id="cd17503">
    <property type="entry name" value="MFS_LmrB_MDR_like"/>
    <property type="match status" value="1"/>
</dbReference>
<dbReference type="Gene3D" id="1.20.1720.10">
    <property type="entry name" value="Multidrug resistance protein D"/>
    <property type="match status" value="1"/>
</dbReference>
<feature type="transmembrane region" description="Helical" evidence="7">
    <location>
        <begin position="20"/>
        <end position="43"/>
    </location>
</feature>
<feature type="transmembrane region" description="Helical" evidence="7">
    <location>
        <begin position="63"/>
        <end position="82"/>
    </location>
</feature>
<keyword evidence="3" id="KW-1003">Cell membrane</keyword>
<dbReference type="Pfam" id="PF07690">
    <property type="entry name" value="MFS_1"/>
    <property type="match status" value="1"/>
</dbReference>
<evidence type="ECO:0000256" key="7">
    <source>
        <dbReference type="SAM" id="Phobius"/>
    </source>
</evidence>
<dbReference type="PANTHER" id="PTHR23501">
    <property type="entry name" value="MAJOR FACILITATOR SUPERFAMILY"/>
    <property type="match status" value="1"/>
</dbReference>
<dbReference type="GO" id="GO:0022857">
    <property type="term" value="F:transmembrane transporter activity"/>
    <property type="evidence" value="ECO:0007669"/>
    <property type="project" value="InterPro"/>
</dbReference>
<feature type="transmembrane region" description="Helical" evidence="7">
    <location>
        <begin position="371"/>
        <end position="395"/>
    </location>
</feature>
<evidence type="ECO:0000256" key="6">
    <source>
        <dbReference type="ARBA" id="ARBA00023136"/>
    </source>
</evidence>
<keyword evidence="6 7" id="KW-0472">Membrane</keyword>
<feature type="transmembrane region" description="Helical" evidence="7">
    <location>
        <begin position="209"/>
        <end position="229"/>
    </location>
</feature>
<keyword evidence="10" id="KW-1185">Reference proteome</keyword>
<evidence type="ECO:0000313" key="9">
    <source>
        <dbReference type="EMBL" id="CCH29462.1"/>
    </source>
</evidence>
<feature type="transmembrane region" description="Helical" evidence="7">
    <location>
        <begin position="316"/>
        <end position="333"/>
    </location>
</feature>
<dbReference type="KEGG" id="sesp:BN6_21400"/>
<evidence type="ECO:0000256" key="1">
    <source>
        <dbReference type="ARBA" id="ARBA00004651"/>
    </source>
</evidence>
<dbReference type="InterPro" id="IPR011701">
    <property type="entry name" value="MFS"/>
</dbReference>
<dbReference type="PANTHER" id="PTHR23501:SF1">
    <property type="entry name" value="TRANSPORT PROTEIN HSRA-RELATED"/>
    <property type="match status" value="1"/>
</dbReference>
<feature type="transmembrane region" description="Helical" evidence="7">
    <location>
        <begin position="282"/>
        <end position="304"/>
    </location>
</feature>
<evidence type="ECO:0000256" key="5">
    <source>
        <dbReference type="ARBA" id="ARBA00022989"/>
    </source>
</evidence>
<feature type="transmembrane region" description="Helical" evidence="7">
    <location>
        <begin position="147"/>
        <end position="170"/>
    </location>
</feature>
<dbReference type="AlphaFoldDB" id="K0JVD7"/>
<feature type="transmembrane region" description="Helical" evidence="7">
    <location>
        <begin position="416"/>
        <end position="437"/>
    </location>
</feature>
<dbReference type="InterPro" id="IPR020846">
    <property type="entry name" value="MFS_dom"/>
</dbReference>